<dbReference type="Proteomes" id="UP000222564">
    <property type="component" value="Unassembled WGS sequence"/>
</dbReference>
<evidence type="ECO:0008006" key="3">
    <source>
        <dbReference type="Google" id="ProtNLM"/>
    </source>
</evidence>
<dbReference type="OrthoDB" id="9808738at2"/>
<proteinExistence type="predicted"/>
<dbReference type="SUPFAM" id="SSF82607">
    <property type="entry name" value="YbaB-like"/>
    <property type="match status" value="1"/>
</dbReference>
<dbReference type="InterPro" id="IPR036894">
    <property type="entry name" value="YbaB-like_sf"/>
</dbReference>
<gene>
    <name evidence="1" type="ORF">P378_07975</name>
</gene>
<evidence type="ECO:0000313" key="1">
    <source>
        <dbReference type="EMBL" id="PHJ38676.1"/>
    </source>
</evidence>
<keyword evidence="2" id="KW-1185">Reference proteome</keyword>
<dbReference type="AlphaFoldDB" id="A0A2C6MGZ3"/>
<accession>A0A2C6MGZ3</accession>
<name>A0A2C6MGZ3_9FIRM</name>
<dbReference type="PIRSF" id="PIRSF004555">
    <property type="entry name" value="UCP004555"/>
    <property type="match status" value="1"/>
</dbReference>
<reference evidence="1 2" key="1">
    <citation type="submission" date="2013-09" db="EMBL/GenBank/DDBJ databases">
        <title>Biodegradation of hydrocarbons in the deep terrestrial subsurface : characterization of a microbial consortium composed of two Desulfotomaculum species originating from a deep geological formation.</title>
        <authorList>
            <person name="Aullo T."/>
            <person name="Berlendis S."/>
            <person name="Lascourreges J.-F."/>
            <person name="Dessort D."/>
            <person name="Saint-Laurent S."/>
            <person name="Schraauwers B."/>
            <person name="Mas J."/>
            <person name="Magot M."/>
            <person name="Ranchou-Peyruse A."/>
        </authorList>
    </citation>
    <scope>NUCLEOTIDE SEQUENCE [LARGE SCALE GENOMIC DNA]</scope>
    <source>
        <strain evidence="1 2">Bs107</strain>
    </source>
</reference>
<evidence type="ECO:0000313" key="2">
    <source>
        <dbReference type="Proteomes" id="UP000222564"/>
    </source>
</evidence>
<dbReference type="InterPro" id="IPR004401">
    <property type="entry name" value="YbaB/EbfC"/>
</dbReference>
<dbReference type="GO" id="GO:0003677">
    <property type="term" value="F:DNA binding"/>
    <property type="evidence" value="ECO:0007669"/>
    <property type="project" value="InterPro"/>
</dbReference>
<comment type="caution">
    <text evidence="1">The sequence shown here is derived from an EMBL/GenBank/DDBJ whole genome shotgun (WGS) entry which is preliminary data.</text>
</comment>
<sequence length="100" mass="10950">MFGNLGGMMSQVQNMQETLKEIQVEVTVGEGDITVLMNGTQSLMAVQIAPRLMQGDVAQLEDKAAEALNLAQQESRKKVQEQVAKMTGINVSNFMNMFKG</sequence>
<dbReference type="Pfam" id="PF02575">
    <property type="entry name" value="YbaB_DNA_bd"/>
    <property type="match status" value="1"/>
</dbReference>
<organism evidence="1 2">
    <name type="scientific">Desulforamulus profundi</name>
    <dbReference type="NCBI Taxonomy" id="1383067"/>
    <lineage>
        <taxon>Bacteria</taxon>
        <taxon>Bacillati</taxon>
        <taxon>Bacillota</taxon>
        <taxon>Clostridia</taxon>
        <taxon>Eubacteriales</taxon>
        <taxon>Peptococcaceae</taxon>
        <taxon>Desulforamulus</taxon>
    </lineage>
</organism>
<protein>
    <recommendedName>
        <fullName evidence="3">Nucleoid-associated protein</fullName>
    </recommendedName>
</protein>
<dbReference type="RefSeq" id="WP_099082744.1">
    <property type="nucleotide sequence ID" value="NZ_AWQQ01000046.1"/>
</dbReference>
<dbReference type="Gene3D" id="3.30.1310.10">
    <property type="entry name" value="Nucleoid-associated protein YbaB-like domain"/>
    <property type="match status" value="1"/>
</dbReference>
<dbReference type="EMBL" id="AWQQ01000046">
    <property type="protein sequence ID" value="PHJ38676.1"/>
    <property type="molecule type" value="Genomic_DNA"/>
</dbReference>